<dbReference type="PANTHER" id="PTHR35090">
    <property type="entry name" value="DNA-DIRECTED RNA POLYMERASE SUBUNIT I"/>
    <property type="match status" value="1"/>
</dbReference>
<evidence type="ECO:0000259" key="1">
    <source>
        <dbReference type="SMART" id="SM00989"/>
    </source>
</evidence>
<protein>
    <recommendedName>
        <fullName evidence="1">4-vinyl reductase 4VR domain-containing protein</fullName>
    </recommendedName>
</protein>
<dbReference type="KEGG" id="hth:HTH_1224"/>
<accession>D3DIM6</accession>
<dbReference type="AlphaFoldDB" id="D3DIM6"/>
<dbReference type="Pfam" id="PF02830">
    <property type="entry name" value="V4R"/>
    <property type="match status" value="1"/>
</dbReference>
<dbReference type="SUPFAM" id="SSF111126">
    <property type="entry name" value="Ligand-binding domain in the NO signalling and Golgi transport"/>
    <property type="match status" value="1"/>
</dbReference>
<proteinExistence type="predicted"/>
<dbReference type="SMART" id="SM00989">
    <property type="entry name" value="V4R"/>
    <property type="match status" value="1"/>
</dbReference>
<dbReference type="eggNOG" id="COG1719">
    <property type="taxonomic scope" value="Bacteria"/>
</dbReference>
<keyword evidence="3" id="KW-1185">Reference proteome</keyword>
<dbReference type="Gene3D" id="3.30.1380.20">
    <property type="entry name" value="Trafficking protein particle complex subunit 3"/>
    <property type="match status" value="1"/>
</dbReference>
<feature type="domain" description="4-vinyl reductase 4VR" evidence="1">
    <location>
        <begin position="116"/>
        <end position="177"/>
    </location>
</feature>
<dbReference type="EMBL" id="AP011112">
    <property type="protein sequence ID" value="BAI69678.1"/>
    <property type="molecule type" value="Genomic_DNA"/>
</dbReference>
<evidence type="ECO:0000313" key="3">
    <source>
        <dbReference type="Proteomes" id="UP000002574"/>
    </source>
</evidence>
<dbReference type="Proteomes" id="UP000002574">
    <property type="component" value="Chromosome"/>
</dbReference>
<gene>
    <name evidence="2" type="ordered locus">HTH_1224</name>
</gene>
<organism evidence="2 3">
    <name type="scientific">Hydrogenobacter thermophilus (strain DSM 6534 / IAM 12695 / TK-6)</name>
    <dbReference type="NCBI Taxonomy" id="608538"/>
    <lineage>
        <taxon>Bacteria</taxon>
        <taxon>Pseudomonadati</taxon>
        <taxon>Aquificota</taxon>
        <taxon>Aquificia</taxon>
        <taxon>Aquificales</taxon>
        <taxon>Aquificaceae</taxon>
        <taxon>Hydrogenobacter</taxon>
    </lineage>
</organism>
<dbReference type="PANTHER" id="PTHR35090:SF1">
    <property type="entry name" value="SLR0144 PROTEIN"/>
    <property type="match status" value="1"/>
</dbReference>
<dbReference type="InterPro" id="IPR004096">
    <property type="entry name" value="V4R"/>
</dbReference>
<sequence>MVSFLHKKGKGQQEAQTMDELEAVSKIRVFLKDEGFIVPKKPVQEFYSSIIKLSGFGVGGILNMSGRKAGNIAGQIIKELIGNHEPSIEEIELYLRVFLSEAGICEITRWENQEKQVKIYAKNSVFAEEQESSKPVCIPLQGALAGCFEELTGKEWDCKETQCQAQKKEECIFELWFYHRSSFSYEQTQDRSCGGG</sequence>
<evidence type="ECO:0000313" key="2">
    <source>
        <dbReference type="EMBL" id="BAI69678.1"/>
    </source>
</evidence>
<name>D3DIM6_HYDTT</name>
<reference evidence="2 3" key="1">
    <citation type="journal article" date="2010" name="J. Bacteriol.">
        <title>Complete genome sequence of the thermophilic, obligately chemolithoautotrophic hydrogen-oxidizing bacterium Hydrogenobacter thermophilus TK-6.</title>
        <authorList>
            <person name="Arai H."/>
            <person name="Kanbe H."/>
            <person name="Ishii M."/>
            <person name="Igarashi Y."/>
        </authorList>
    </citation>
    <scope>NUCLEOTIDE SEQUENCE [LARGE SCALE GENOMIC DNA]</scope>
    <source>
        <strain evidence="3">DSM 6534 / IAM 12695 / TK-6 [Tokyo]</strain>
    </source>
</reference>
<dbReference type="InterPro" id="IPR024096">
    <property type="entry name" value="NO_sig/Golgi_transp_ligand-bd"/>
</dbReference>